<dbReference type="InterPro" id="IPR010982">
    <property type="entry name" value="Lambda_DNA-bd_dom_sf"/>
</dbReference>
<evidence type="ECO:0000313" key="1">
    <source>
        <dbReference type="EMBL" id="MCB5644759.1"/>
    </source>
</evidence>
<dbReference type="RefSeq" id="WP_226790673.1">
    <property type="nucleotide sequence ID" value="NZ_BCXS01000015.1"/>
</dbReference>
<gene>
    <name evidence="1" type="ORF">LIP63_05070</name>
</gene>
<comment type="caution">
    <text evidence="1">The sequence shown here is derived from an EMBL/GenBank/DDBJ whole genome shotgun (WGS) entry which is preliminary data.</text>
</comment>
<dbReference type="GO" id="GO:0003677">
    <property type="term" value="F:DNA binding"/>
    <property type="evidence" value="ECO:0007669"/>
    <property type="project" value="InterPro"/>
</dbReference>
<dbReference type="AlphaFoldDB" id="A0AAW4U020"/>
<name>A0AAW4U020_BIFBR</name>
<proteinExistence type="predicted"/>
<protein>
    <recommendedName>
        <fullName evidence="3">XRE family transcriptional regulator</fullName>
    </recommendedName>
</protein>
<dbReference type="Proteomes" id="UP001198148">
    <property type="component" value="Unassembled WGS sequence"/>
</dbReference>
<evidence type="ECO:0000313" key="2">
    <source>
        <dbReference type="Proteomes" id="UP001198148"/>
    </source>
</evidence>
<evidence type="ECO:0008006" key="3">
    <source>
        <dbReference type="Google" id="ProtNLM"/>
    </source>
</evidence>
<accession>A0AAW4U020</accession>
<sequence length="89" mass="9628">MSRQKHLSVLSPVARWMAQQGLSCRGLAAEMGQSKSSVAGKVNGSLHWQQADLVWLYRMKGLPSDFVLGNDAALVNRLLSPPAKEGSAH</sequence>
<reference evidence="1" key="1">
    <citation type="submission" date="2021-10" db="EMBL/GenBank/DDBJ databases">
        <title>Collection of gut derived symbiotic bacterial strains cultured from healthy donors.</title>
        <authorList>
            <person name="Lin H."/>
            <person name="Littmann E."/>
            <person name="Claire K."/>
            <person name="Pamer E."/>
        </authorList>
    </citation>
    <scope>NUCLEOTIDE SEQUENCE</scope>
    <source>
        <strain evidence="1">MSK.23.105</strain>
    </source>
</reference>
<dbReference type="SUPFAM" id="SSF47413">
    <property type="entry name" value="lambda repressor-like DNA-binding domains"/>
    <property type="match status" value="1"/>
</dbReference>
<dbReference type="EMBL" id="JAJBPF010000010">
    <property type="protein sequence ID" value="MCB5644759.1"/>
    <property type="molecule type" value="Genomic_DNA"/>
</dbReference>
<organism evidence="1 2">
    <name type="scientific">Bifidobacterium breve</name>
    <dbReference type="NCBI Taxonomy" id="1685"/>
    <lineage>
        <taxon>Bacteria</taxon>
        <taxon>Bacillati</taxon>
        <taxon>Actinomycetota</taxon>
        <taxon>Actinomycetes</taxon>
        <taxon>Bifidobacteriales</taxon>
        <taxon>Bifidobacteriaceae</taxon>
        <taxon>Bifidobacterium</taxon>
    </lineage>
</organism>